<dbReference type="SUPFAM" id="SSF50156">
    <property type="entry name" value="PDZ domain-like"/>
    <property type="match status" value="1"/>
</dbReference>
<sequence>MEVPVRIHIGVRAYDVSCQAQHAAETLLVRARELATDHAGPLDALYNKTRHTVIDLGRPLGSCVAPNDDVEAMSLLALPDRSFLGRFPSNVSIQDSDALFYQQMCAFDIVGQTLLRHHARKDRAAKKAARNFASLLQLYYSNPFDADGNLPKTVSTALPAVPVRVLASPAPAAPRLGPLQPPPRPPPQPTRPAPQLPRPSAAATAMSPLSSPDASAFTTDNESSSSESEQPHASPPAKKQELDNMFDVVFTQNAIGLKLVMDPMRKYATVRECLEKSEASRYPAIVPGVAIVSVNGQSVVGIGLTRTLVKLREAPRPLVVRFGHTAATSSVASWHDGL</sequence>
<dbReference type="OrthoDB" id="67726at2759"/>
<feature type="compositionally biased region" description="Polar residues" evidence="1">
    <location>
        <begin position="207"/>
        <end position="221"/>
    </location>
</feature>
<name>A0A485KF05_9STRA</name>
<keyword evidence="4" id="KW-1185">Reference proteome</keyword>
<feature type="region of interest" description="Disordered" evidence="1">
    <location>
        <begin position="171"/>
        <end position="239"/>
    </location>
</feature>
<dbReference type="Proteomes" id="UP000332933">
    <property type="component" value="Unassembled WGS sequence"/>
</dbReference>
<dbReference type="InterPro" id="IPR036034">
    <property type="entry name" value="PDZ_sf"/>
</dbReference>
<protein>
    <submittedName>
        <fullName evidence="3">Aste57867_6007 protein</fullName>
    </submittedName>
</protein>
<reference evidence="3 4" key="1">
    <citation type="submission" date="2019-03" db="EMBL/GenBank/DDBJ databases">
        <authorList>
            <person name="Gaulin E."/>
            <person name="Dumas B."/>
        </authorList>
    </citation>
    <scope>NUCLEOTIDE SEQUENCE [LARGE SCALE GENOMIC DNA]</scope>
    <source>
        <strain evidence="3">CBS 568.67</strain>
    </source>
</reference>
<evidence type="ECO:0000313" key="2">
    <source>
        <dbReference type="EMBL" id="KAF0709279.1"/>
    </source>
</evidence>
<dbReference type="AlphaFoldDB" id="A0A485KF05"/>
<gene>
    <name evidence="3" type="primary">Aste57867_6007</name>
    <name evidence="2" type="ORF">As57867_005993</name>
    <name evidence="3" type="ORF">ASTE57867_6007</name>
</gene>
<evidence type="ECO:0000313" key="3">
    <source>
        <dbReference type="EMBL" id="VFT83021.1"/>
    </source>
</evidence>
<dbReference type="EMBL" id="CAADRA010002303">
    <property type="protein sequence ID" value="VFT83021.1"/>
    <property type="molecule type" value="Genomic_DNA"/>
</dbReference>
<evidence type="ECO:0000256" key="1">
    <source>
        <dbReference type="SAM" id="MobiDB-lite"/>
    </source>
</evidence>
<proteinExistence type="predicted"/>
<feature type="compositionally biased region" description="Pro residues" evidence="1">
    <location>
        <begin position="179"/>
        <end position="197"/>
    </location>
</feature>
<evidence type="ECO:0000313" key="4">
    <source>
        <dbReference type="Proteomes" id="UP000332933"/>
    </source>
</evidence>
<organism evidence="3 4">
    <name type="scientific">Aphanomyces stellatus</name>
    <dbReference type="NCBI Taxonomy" id="120398"/>
    <lineage>
        <taxon>Eukaryota</taxon>
        <taxon>Sar</taxon>
        <taxon>Stramenopiles</taxon>
        <taxon>Oomycota</taxon>
        <taxon>Saprolegniomycetes</taxon>
        <taxon>Saprolegniales</taxon>
        <taxon>Verrucalvaceae</taxon>
        <taxon>Aphanomyces</taxon>
    </lineage>
</organism>
<accession>A0A485KF05</accession>
<dbReference type="EMBL" id="VJMH01002301">
    <property type="protein sequence ID" value="KAF0709279.1"/>
    <property type="molecule type" value="Genomic_DNA"/>
</dbReference>
<reference evidence="2" key="2">
    <citation type="submission" date="2019-06" db="EMBL/GenBank/DDBJ databases">
        <title>Genomics analysis of Aphanomyces spp. identifies a new class of oomycete effector associated with host adaptation.</title>
        <authorList>
            <person name="Gaulin E."/>
        </authorList>
    </citation>
    <scope>NUCLEOTIDE SEQUENCE</scope>
    <source>
        <strain evidence="2">CBS 578.67</strain>
    </source>
</reference>